<comment type="caution">
    <text evidence="1">The sequence shown here is derived from an EMBL/GenBank/DDBJ whole genome shotgun (WGS) entry which is preliminary data.</text>
</comment>
<protein>
    <submittedName>
        <fullName evidence="1">Uncharacterized protein</fullName>
    </submittedName>
</protein>
<name>K1L512_CECL9</name>
<sequence length="44" mass="5023">MFYIKNILFFKVSRKGFSKNDAEEKCGTGLNSFAFSASFFMPES</sequence>
<evidence type="ECO:0000313" key="2">
    <source>
        <dbReference type="Proteomes" id="UP000004478"/>
    </source>
</evidence>
<organism evidence="1 2">
    <name type="scientific">Cecembia lonarensis (strain CCUG 58316 / KCTC 22772 / LW9)</name>
    <dbReference type="NCBI Taxonomy" id="1225176"/>
    <lineage>
        <taxon>Bacteria</taxon>
        <taxon>Pseudomonadati</taxon>
        <taxon>Bacteroidota</taxon>
        <taxon>Cytophagia</taxon>
        <taxon>Cytophagales</taxon>
        <taxon>Cyclobacteriaceae</taxon>
        <taxon>Cecembia</taxon>
    </lineage>
</organism>
<accession>K1L512</accession>
<reference evidence="1 2" key="1">
    <citation type="journal article" date="2012" name="J. Bacteriol.">
        <title>Draft Genome Sequence of Cecembia lonarensis Strain LW9T, Isolated from Lonar Lake, a Haloalkaline Lake in India.</title>
        <authorList>
            <person name="Shivaji S."/>
            <person name="Ara S."/>
            <person name="Singh A."/>
            <person name="Pinnaka A.K."/>
        </authorList>
    </citation>
    <scope>NUCLEOTIDE SEQUENCE [LARGE SCALE GENOMIC DNA]</scope>
    <source>
        <strain evidence="1 2">LW9</strain>
    </source>
</reference>
<dbReference type="EMBL" id="AMGM01000017">
    <property type="protein sequence ID" value="EKB49831.1"/>
    <property type="molecule type" value="Genomic_DNA"/>
</dbReference>
<evidence type="ECO:0000313" key="1">
    <source>
        <dbReference type="EMBL" id="EKB49831.1"/>
    </source>
</evidence>
<gene>
    <name evidence="1" type="ORF">B879_01495</name>
</gene>
<dbReference type="AlphaFoldDB" id="K1L512"/>
<keyword evidence="2" id="KW-1185">Reference proteome</keyword>
<proteinExistence type="predicted"/>
<dbReference type="Proteomes" id="UP000004478">
    <property type="component" value="Unassembled WGS sequence"/>
</dbReference>